<dbReference type="Proteomes" id="UP001417504">
    <property type="component" value="Unassembled WGS sequence"/>
</dbReference>
<organism evidence="3 4">
    <name type="scientific">Stephania japonica</name>
    <dbReference type="NCBI Taxonomy" id="461633"/>
    <lineage>
        <taxon>Eukaryota</taxon>
        <taxon>Viridiplantae</taxon>
        <taxon>Streptophyta</taxon>
        <taxon>Embryophyta</taxon>
        <taxon>Tracheophyta</taxon>
        <taxon>Spermatophyta</taxon>
        <taxon>Magnoliopsida</taxon>
        <taxon>Ranunculales</taxon>
        <taxon>Menispermaceae</taxon>
        <taxon>Menispermoideae</taxon>
        <taxon>Cissampelideae</taxon>
        <taxon>Stephania</taxon>
    </lineage>
</organism>
<dbReference type="Gene3D" id="1.10.287.110">
    <property type="entry name" value="DnaJ domain"/>
    <property type="match status" value="1"/>
</dbReference>
<gene>
    <name evidence="3" type="ORF">Sjap_019642</name>
</gene>
<dbReference type="CDD" id="cd06257">
    <property type="entry name" value="DnaJ"/>
    <property type="match status" value="1"/>
</dbReference>
<dbReference type="InterPro" id="IPR001623">
    <property type="entry name" value="DnaJ_domain"/>
</dbReference>
<dbReference type="PROSITE" id="PS50076">
    <property type="entry name" value="DNAJ_2"/>
    <property type="match status" value="1"/>
</dbReference>
<keyword evidence="4" id="KW-1185">Reference proteome</keyword>
<dbReference type="Pfam" id="PF00226">
    <property type="entry name" value="DnaJ"/>
    <property type="match status" value="1"/>
</dbReference>
<proteinExistence type="predicted"/>
<dbReference type="InterPro" id="IPR036869">
    <property type="entry name" value="J_dom_sf"/>
</dbReference>
<sequence>MADFYSVLGLEKECSVSELKNAYKKLALRWHPDRCSASGNSKFVEEAKKKFQAIQEAYSVLSDPNKRFLYDIGIHESDGDEEDGMCDFMDEMAALICQTKATNEKSGEESFEELQELFNEMFQKETCPSEQISSSTSLSSNTVNSSKIYNNNHNNINNGNKRNCSGSMRSGKANVKLNFESTSVPTFWSKD</sequence>
<evidence type="ECO:0000259" key="2">
    <source>
        <dbReference type="PROSITE" id="PS50076"/>
    </source>
</evidence>
<dbReference type="SUPFAM" id="SSF46565">
    <property type="entry name" value="Chaperone J-domain"/>
    <property type="match status" value="1"/>
</dbReference>
<dbReference type="AlphaFoldDB" id="A0AAP0HUX1"/>
<accession>A0AAP0HUX1</accession>
<feature type="compositionally biased region" description="Low complexity" evidence="1">
    <location>
        <begin position="149"/>
        <end position="163"/>
    </location>
</feature>
<protein>
    <recommendedName>
        <fullName evidence="2">J domain-containing protein</fullName>
    </recommendedName>
</protein>
<name>A0AAP0HUX1_9MAGN</name>
<dbReference type="PANTHER" id="PTHR44743">
    <property type="entry name" value="PUTATIVE, EXPRESSED-RELATED"/>
    <property type="match status" value="1"/>
</dbReference>
<comment type="caution">
    <text evidence="3">The sequence shown here is derived from an EMBL/GenBank/DDBJ whole genome shotgun (WGS) entry which is preliminary data.</text>
</comment>
<dbReference type="EMBL" id="JBBNAE010000008">
    <property type="protein sequence ID" value="KAK9102388.1"/>
    <property type="molecule type" value="Genomic_DNA"/>
</dbReference>
<reference evidence="3 4" key="1">
    <citation type="submission" date="2024-01" db="EMBL/GenBank/DDBJ databases">
        <title>Genome assemblies of Stephania.</title>
        <authorList>
            <person name="Yang L."/>
        </authorList>
    </citation>
    <scope>NUCLEOTIDE SEQUENCE [LARGE SCALE GENOMIC DNA]</scope>
    <source>
        <strain evidence="3">QJT</strain>
        <tissue evidence="3">Leaf</tissue>
    </source>
</reference>
<dbReference type="PRINTS" id="PR00625">
    <property type="entry name" value="JDOMAIN"/>
</dbReference>
<evidence type="ECO:0000313" key="3">
    <source>
        <dbReference type="EMBL" id="KAK9102388.1"/>
    </source>
</evidence>
<feature type="domain" description="J" evidence="2">
    <location>
        <begin position="3"/>
        <end position="74"/>
    </location>
</feature>
<feature type="region of interest" description="Disordered" evidence="1">
    <location>
        <begin position="149"/>
        <end position="168"/>
    </location>
</feature>
<dbReference type="PANTHER" id="PTHR44743:SF5">
    <property type="entry name" value="CHAPERONE DNAJ-DOMAIN SUPERFAMILY PROTEIN"/>
    <property type="match status" value="1"/>
</dbReference>
<dbReference type="SMART" id="SM00271">
    <property type="entry name" value="DnaJ"/>
    <property type="match status" value="1"/>
</dbReference>
<evidence type="ECO:0000256" key="1">
    <source>
        <dbReference type="SAM" id="MobiDB-lite"/>
    </source>
</evidence>
<evidence type="ECO:0000313" key="4">
    <source>
        <dbReference type="Proteomes" id="UP001417504"/>
    </source>
</evidence>